<name>A0ABY5K988_9CELL</name>
<organism evidence="1 2">
    <name type="scientific">Cellulomonas wangsupingiae</name>
    <dbReference type="NCBI Taxonomy" id="2968085"/>
    <lineage>
        <taxon>Bacteria</taxon>
        <taxon>Bacillati</taxon>
        <taxon>Actinomycetota</taxon>
        <taxon>Actinomycetes</taxon>
        <taxon>Micrococcales</taxon>
        <taxon>Cellulomonadaceae</taxon>
        <taxon>Cellulomonas</taxon>
    </lineage>
</organism>
<keyword evidence="2" id="KW-1185">Reference proteome</keyword>
<dbReference type="SUPFAM" id="SSF53213">
    <property type="entry name" value="LigB-like"/>
    <property type="match status" value="1"/>
</dbReference>
<dbReference type="RefSeq" id="WP_227565015.1">
    <property type="nucleotide sequence ID" value="NZ_CP101989.1"/>
</dbReference>
<sequence>MLVAAALVPDTVLLLPGAGGRGPDDAALATLRASAAAAVAGAVTRVARVVVVAPGPADRSPAGVLHLGAAAAGVPDRLLADPVPDVRVTAVPGGPPAAAGGPGTSAVVGARLALAAGVAPVGLHVVEVAPGPAAALRATGAALAGGPPTAFVVVGSGSARHGEGAPLAADERAEEFDDAWVAALRTGGAVARDALAGVDRSRAAELGVTGWAPWQVLVGALDAGGSVGSSATQVSATVWRGAAHAAVTWVVAP</sequence>
<dbReference type="Proteomes" id="UP001317322">
    <property type="component" value="Chromosome"/>
</dbReference>
<reference evidence="1 2" key="1">
    <citation type="submission" date="2022-07" db="EMBL/GenBank/DDBJ databases">
        <title>Novel species in genus cellulomonas.</title>
        <authorList>
            <person name="Ye L."/>
        </authorList>
    </citation>
    <scope>NUCLEOTIDE SEQUENCE [LARGE SCALE GENOMIC DNA]</scope>
    <source>
        <strain evidence="2">zg-Y908</strain>
    </source>
</reference>
<evidence type="ECO:0000313" key="2">
    <source>
        <dbReference type="Proteomes" id="UP001317322"/>
    </source>
</evidence>
<evidence type="ECO:0008006" key="3">
    <source>
        <dbReference type="Google" id="ProtNLM"/>
    </source>
</evidence>
<gene>
    <name evidence="1" type="ORF">NP075_07955</name>
</gene>
<evidence type="ECO:0000313" key="1">
    <source>
        <dbReference type="EMBL" id="UUI66628.1"/>
    </source>
</evidence>
<protein>
    <recommendedName>
        <fullName evidence="3">Extradiol ring-cleavage dioxygenase class III enzyme subunit B domain-containing protein</fullName>
    </recommendedName>
</protein>
<dbReference type="Gene3D" id="3.40.830.10">
    <property type="entry name" value="LigB-like"/>
    <property type="match status" value="1"/>
</dbReference>
<proteinExistence type="predicted"/>
<dbReference type="EMBL" id="CP101989">
    <property type="protein sequence ID" value="UUI66628.1"/>
    <property type="molecule type" value="Genomic_DNA"/>
</dbReference>
<accession>A0ABY5K988</accession>